<keyword evidence="1" id="KW-0472">Membrane</keyword>
<accession>A0A1D7TNW6</accession>
<dbReference type="PATRIC" id="fig|1193502.14.peg.2961"/>
<organism evidence="2 3">
    <name type="scientific">Sulfurospirillum halorespirans DSM 13726</name>
    <dbReference type="NCBI Taxonomy" id="1193502"/>
    <lineage>
        <taxon>Bacteria</taxon>
        <taxon>Pseudomonadati</taxon>
        <taxon>Campylobacterota</taxon>
        <taxon>Epsilonproteobacteria</taxon>
        <taxon>Campylobacterales</taxon>
        <taxon>Sulfurospirillaceae</taxon>
        <taxon>Sulfurospirillum</taxon>
    </lineage>
</organism>
<evidence type="ECO:0000313" key="3">
    <source>
        <dbReference type="Proteomes" id="UP000094609"/>
    </source>
</evidence>
<dbReference type="EMBL" id="CP017111">
    <property type="protein sequence ID" value="AOO66677.1"/>
    <property type="molecule type" value="Genomic_DNA"/>
</dbReference>
<sequence length="425" mass="50011">MPAKNGIILFEKQYQPIVDPIEEFWHVLNNVITGSVGALFLLLTLPFLYLYNRISPPKQKRVMVGTHPIVSNIHYKQLLEKALKGYEVEIFIFIDWLKEPSYFDLQTTDILPRWFVGKNAYWLSPYVILLWALRRYRGFYWHLDGAILERTILWRCEPFILAIFGKKVVMQAYGADQWSLFESADNLNFKFGLSHFRKRYFMMDFKRIKRNYMWAKYVDTMIGDIRYLPRVGTFSLAHFYVDFEQLPYHCNENMQKIIIAHYANHPERKGSHAIEAICNELIREGYAIEYRSIHGVSREEALAILDESHIFIEHLFNGVFGTGALEAMAKGNVVLTNIDQRLIDFCLVQDYSFYGPFFKEMPIVNVNVHTLKENIIALIQDPTILKKRVETSRMFIEHCSRRVVEGFCENSDFQDLFDGVDYAQR</sequence>
<dbReference type="AlphaFoldDB" id="A0A1D7TNW6"/>
<gene>
    <name evidence="2" type="ORF">SHALO_2925</name>
</gene>
<feature type="transmembrane region" description="Helical" evidence="1">
    <location>
        <begin position="31"/>
        <end position="51"/>
    </location>
</feature>
<keyword evidence="1" id="KW-1133">Transmembrane helix</keyword>
<dbReference type="Proteomes" id="UP000094609">
    <property type="component" value="Chromosome"/>
</dbReference>
<keyword evidence="1" id="KW-0812">Transmembrane</keyword>
<dbReference type="RefSeq" id="WP_069479193.1">
    <property type="nucleotide sequence ID" value="NZ_CP017111.1"/>
</dbReference>
<dbReference type="KEGG" id="shal:SHALO_2925"/>
<keyword evidence="3" id="KW-1185">Reference proteome</keyword>
<protein>
    <recommendedName>
        <fullName evidence="4">Glycosyltransferase</fullName>
    </recommendedName>
</protein>
<evidence type="ECO:0000313" key="2">
    <source>
        <dbReference type="EMBL" id="AOO66677.1"/>
    </source>
</evidence>
<evidence type="ECO:0000256" key="1">
    <source>
        <dbReference type="SAM" id="Phobius"/>
    </source>
</evidence>
<name>A0A1D7TNW6_9BACT</name>
<dbReference type="STRING" id="1193502.SHALO_2925"/>
<reference evidence="3" key="1">
    <citation type="submission" date="2016-08" db="EMBL/GenBank/DDBJ databases">
        <title>Complete genome sequence of the organohalide-respiring Epsilonproteobacterium Sulfurospirillum halorespirans.</title>
        <authorList>
            <person name="Goris T."/>
            <person name="Zimmermann J."/>
            <person name="Schenz B."/>
            <person name="Lemos M."/>
            <person name="Hackermueller J."/>
            <person name="Diekert G."/>
        </authorList>
    </citation>
    <scope>NUCLEOTIDE SEQUENCE [LARGE SCALE GENOMIC DNA]</scope>
    <source>
        <strain>DSM 13726</strain>
        <strain evidence="3">PCE-M2</strain>
    </source>
</reference>
<proteinExistence type="predicted"/>
<evidence type="ECO:0008006" key="4">
    <source>
        <dbReference type="Google" id="ProtNLM"/>
    </source>
</evidence>